<name>A0A5M8P1P6_9BACT</name>
<dbReference type="Pfam" id="PF13304">
    <property type="entry name" value="AAA_21"/>
    <property type="match status" value="2"/>
</dbReference>
<dbReference type="PANTHER" id="PTHR40396:SF1">
    <property type="entry name" value="ATPASE AAA-TYPE CORE DOMAIN-CONTAINING PROTEIN"/>
    <property type="match status" value="1"/>
</dbReference>
<dbReference type="Proteomes" id="UP000324575">
    <property type="component" value="Unassembled WGS sequence"/>
</dbReference>
<gene>
    <name evidence="2" type="ORF">EZS26_001466</name>
</gene>
<dbReference type="GO" id="GO:0016887">
    <property type="term" value="F:ATP hydrolysis activity"/>
    <property type="evidence" value="ECO:0007669"/>
    <property type="project" value="InterPro"/>
</dbReference>
<dbReference type="Gene3D" id="3.40.50.300">
    <property type="entry name" value="P-loop containing nucleotide triphosphate hydrolases"/>
    <property type="match status" value="1"/>
</dbReference>
<dbReference type="InterPro" id="IPR003959">
    <property type="entry name" value="ATPase_AAA_core"/>
</dbReference>
<dbReference type="EMBL" id="SNRX01000008">
    <property type="protein sequence ID" value="KAA6302353.1"/>
    <property type="molecule type" value="Genomic_DNA"/>
</dbReference>
<comment type="caution">
    <text evidence="2">The sequence shown here is derived from an EMBL/GenBank/DDBJ whole genome shotgun (WGS) entry which is preliminary data.</text>
</comment>
<dbReference type="AlphaFoldDB" id="A0A5M8P1P6"/>
<dbReference type="GO" id="GO:0005524">
    <property type="term" value="F:ATP binding"/>
    <property type="evidence" value="ECO:0007669"/>
    <property type="project" value="InterPro"/>
</dbReference>
<sequence>MIINFSIQNFGSIKDRQILSFEADKSTHLENYYVVQPIEGLRLLKLGLIYGANASGKTTILKALDFLRNLVLKPNSQKTETFDFKPFLFDENTPKQNSVFTIEFVQNKIRYYYEVELNEKAIVREDLYFYNPNKANVFKRTTNLEKQLSAIIFGSKIKVDKIATEVLESNTLWNNTVLGGFLKTNIELKELKEVTDWFTNYLNQLIKPRTDLNKFTSSRIKKSLMQKNVVLEILKQADFNISDIQFRKEIIDVPNGIIEFIESPTFASTNKEYQVKSDKQLFTENLEFEHTINNHTFSLIFEEESQGTQKYYGFAGLLYSLIKNSEAFSIDELETSLHPDLFIHFLLSFLVNAKHSQIIATTHNREILNNKDIFRTDAIWITDKFEDASTNLYSLADFDTSVIRDTSNIYNAYKIGKLGGIPNVGDYYIDIE</sequence>
<evidence type="ECO:0000259" key="1">
    <source>
        <dbReference type="Pfam" id="PF13304"/>
    </source>
</evidence>
<organism evidence="2 3">
    <name type="scientific">Candidatus Ordinivivax streblomastigis</name>
    <dbReference type="NCBI Taxonomy" id="2540710"/>
    <lineage>
        <taxon>Bacteria</taxon>
        <taxon>Pseudomonadati</taxon>
        <taxon>Bacteroidota</taxon>
        <taxon>Bacteroidia</taxon>
        <taxon>Bacteroidales</taxon>
        <taxon>Candidatus Ordinivivax</taxon>
    </lineage>
</organism>
<dbReference type="PANTHER" id="PTHR40396">
    <property type="entry name" value="ATPASE-LIKE PROTEIN"/>
    <property type="match status" value="1"/>
</dbReference>
<accession>A0A5M8P1P6</accession>
<dbReference type="InterPro" id="IPR027417">
    <property type="entry name" value="P-loop_NTPase"/>
</dbReference>
<feature type="domain" description="ATPase AAA-type core" evidence="1">
    <location>
        <begin position="49"/>
        <end position="132"/>
    </location>
</feature>
<dbReference type="SUPFAM" id="SSF52540">
    <property type="entry name" value="P-loop containing nucleoside triphosphate hydrolases"/>
    <property type="match status" value="1"/>
</dbReference>
<protein>
    <recommendedName>
        <fullName evidence="1">ATPase AAA-type core domain-containing protein</fullName>
    </recommendedName>
</protein>
<reference evidence="2 3" key="1">
    <citation type="submission" date="2019-03" db="EMBL/GenBank/DDBJ databases">
        <title>Single cell metagenomics reveals metabolic interactions within the superorganism composed of flagellate Streblomastix strix and complex community of Bacteroidetes bacteria on its surface.</title>
        <authorList>
            <person name="Treitli S.C."/>
            <person name="Kolisko M."/>
            <person name="Husnik F."/>
            <person name="Keeling P."/>
            <person name="Hampl V."/>
        </authorList>
    </citation>
    <scope>NUCLEOTIDE SEQUENCE [LARGE SCALE GENOMIC DNA]</scope>
    <source>
        <strain evidence="2">St1</strain>
    </source>
</reference>
<evidence type="ECO:0000313" key="2">
    <source>
        <dbReference type="EMBL" id="KAA6302353.1"/>
    </source>
</evidence>
<proteinExistence type="predicted"/>
<evidence type="ECO:0000313" key="3">
    <source>
        <dbReference type="Proteomes" id="UP000324575"/>
    </source>
</evidence>
<feature type="domain" description="ATPase AAA-type core" evidence="1">
    <location>
        <begin position="240"/>
        <end position="368"/>
    </location>
</feature>